<evidence type="ECO:0000256" key="2">
    <source>
        <dbReference type="ARBA" id="ARBA00022679"/>
    </source>
</evidence>
<evidence type="ECO:0000256" key="4">
    <source>
        <dbReference type="ARBA" id="ARBA00022832"/>
    </source>
</evidence>
<keyword evidence="2 8" id="KW-0808">Transferase</keyword>
<comment type="catalytic activity">
    <reaction evidence="8">
        <text>apo-[ACP] + CoA = holo-[ACP] + adenosine 3',5'-bisphosphate + H(+)</text>
        <dbReference type="Rhea" id="RHEA:12068"/>
        <dbReference type="Rhea" id="RHEA-COMP:9685"/>
        <dbReference type="Rhea" id="RHEA-COMP:9690"/>
        <dbReference type="ChEBI" id="CHEBI:15378"/>
        <dbReference type="ChEBI" id="CHEBI:29999"/>
        <dbReference type="ChEBI" id="CHEBI:57287"/>
        <dbReference type="ChEBI" id="CHEBI:58343"/>
        <dbReference type="ChEBI" id="CHEBI:64479"/>
        <dbReference type="EC" id="2.7.8.7"/>
    </reaction>
</comment>
<keyword evidence="3 8" id="KW-0479">Metal-binding</keyword>
<dbReference type="EC" id="2.7.8.7" evidence="8"/>
<dbReference type="Proteomes" id="UP001216139">
    <property type="component" value="Chromosome"/>
</dbReference>
<evidence type="ECO:0000256" key="3">
    <source>
        <dbReference type="ARBA" id="ARBA00022723"/>
    </source>
</evidence>
<dbReference type="GO" id="GO:0008897">
    <property type="term" value="F:holo-[acyl-carrier-protein] synthase activity"/>
    <property type="evidence" value="ECO:0007669"/>
    <property type="project" value="UniProtKB-EC"/>
</dbReference>
<dbReference type="InterPro" id="IPR037143">
    <property type="entry name" value="4-PPantetheinyl_Trfase_dom_sf"/>
</dbReference>
<keyword evidence="4 8" id="KW-0276">Fatty acid metabolism</keyword>
<keyword evidence="6 8" id="KW-0443">Lipid metabolism</keyword>
<keyword evidence="5 8" id="KW-0460">Magnesium</keyword>
<keyword evidence="8" id="KW-0963">Cytoplasm</keyword>
<comment type="subcellular location">
    <subcellularLocation>
        <location evidence="8">Cytoplasm</location>
    </subcellularLocation>
</comment>
<reference evidence="10 11" key="1">
    <citation type="submission" date="2023-02" db="EMBL/GenBank/DDBJ databases">
        <title>Genome sequence of Mucilaginibacter jinjuensis strain KACC 16571.</title>
        <authorList>
            <person name="Kim S."/>
            <person name="Heo J."/>
            <person name="Kwon S.-W."/>
        </authorList>
    </citation>
    <scope>NUCLEOTIDE SEQUENCE [LARGE SCALE GENOMIC DNA]</scope>
    <source>
        <strain evidence="10 11">KACC 16571</strain>
    </source>
</reference>
<evidence type="ECO:0000313" key="10">
    <source>
        <dbReference type="EMBL" id="WCT12043.1"/>
    </source>
</evidence>
<dbReference type="EMBL" id="CP117167">
    <property type="protein sequence ID" value="WCT12043.1"/>
    <property type="molecule type" value="Genomic_DNA"/>
</dbReference>
<comment type="cofactor">
    <cofactor evidence="8">
        <name>Mg(2+)</name>
        <dbReference type="ChEBI" id="CHEBI:18420"/>
    </cofactor>
</comment>
<proteinExistence type="inferred from homology"/>
<name>A0ABY7T740_9SPHI</name>
<dbReference type="Gene3D" id="3.90.470.20">
    <property type="entry name" value="4'-phosphopantetheinyl transferase domain"/>
    <property type="match status" value="1"/>
</dbReference>
<feature type="binding site" evidence="8">
    <location>
        <position position="8"/>
    </location>
    <ligand>
        <name>Mg(2+)</name>
        <dbReference type="ChEBI" id="CHEBI:18420"/>
    </ligand>
</feature>
<comment type="function">
    <text evidence="8">Transfers the 4'-phosphopantetheine moiety from coenzyme A to a Ser of acyl-carrier-protein.</text>
</comment>
<sequence>MIAGLGTDLVEVERIAAAMEKQAGFREMIFSATEIAYCESKTNKYEHYAARFAAKEAFFKALGTGWLTGTVFNEIEIVNNEDGKPEIFISGETADTLNPMRITNIMVSLTHVKAMASAVVIIEK</sequence>
<dbReference type="InterPro" id="IPR008278">
    <property type="entry name" value="4-PPantetheinyl_Trfase_dom"/>
</dbReference>
<evidence type="ECO:0000256" key="7">
    <source>
        <dbReference type="ARBA" id="ARBA00023160"/>
    </source>
</evidence>
<evidence type="ECO:0000256" key="1">
    <source>
        <dbReference type="ARBA" id="ARBA00022516"/>
    </source>
</evidence>
<keyword evidence="7 8" id="KW-0275">Fatty acid biosynthesis</keyword>
<dbReference type="SUPFAM" id="SSF56214">
    <property type="entry name" value="4'-phosphopantetheinyl transferase"/>
    <property type="match status" value="1"/>
</dbReference>
<gene>
    <name evidence="8 10" type="primary">acpS</name>
    <name evidence="10" type="ORF">PQO05_25245</name>
</gene>
<evidence type="ECO:0000256" key="5">
    <source>
        <dbReference type="ARBA" id="ARBA00022842"/>
    </source>
</evidence>
<dbReference type="NCBIfam" id="TIGR00516">
    <property type="entry name" value="acpS"/>
    <property type="match status" value="1"/>
</dbReference>
<organism evidence="10 11">
    <name type="scientific">Mucilaginibacter jinjuensis</name>
    <dbReference type="NCBI Taxonomy" id="1176721"/>
    <lineage>
        <taxon>Bacteria</taxon>
        <taxon>Pseudomonadati</taxon>
        <taxon>Bacteroidota</taxon>
        <taxon>Sphingobacteriia</taxon>
        <taxon>Sphingobacteriales</taxon>
        <taxon>Sphingobacteriaceae</taxon>
        <taxon>Mucilaginibacter</taxon>
    </lineage>
</organism>
<feature type="binding site" evidence="8">
    <location>
        <position position="56"/>
    </location>
    <ligand>
        <name>Mg(2+)</name>
        <dbReference type="ChEBI" id="CHEBI:18420"/>
    </ligand>
</feature>
<evidence type="ECO:0000256" key="6">
    <source>
        <dbReference type="ARBA" id="ARBA00023098"/>
    </source>
</evidence>
<dbReference type="Pfam" id="PF01648">
    <property type="entry name" value="ACPS"/>
    <property type="match status" value="1"/>
</dbReference>
<dbReference type="NCBIfam" id="TIGR00556">
    <property type="entry name" value="pantethn_trn"/>
    <property type="match status" value="1"/>
</dbReference>
<accession>A0ABY7T740</accession>
<keyword evidence="1 8" id="KW-0444">Lipid biosynthesis</keyword>
<comment type="similarity">
    <text evidence="8">Belongs to the P-Pant transferase superfamily. AcpS family.</text>
</comment>
<evidence type="ECO:0000313" key="11">
    <source>
        <dbReference type="Proteomes" id="UP001216139"/>
    </source>
</evidence>
<dbReference type="InterPro" id="IPR002582">
    <property type="entry name" value="ACPS"/>
</dbReference>
<dbReference type="RefSeq" id="WP_273630261.1">
    <property type="nucleotide sequence ID" value="NZ_CP117167.1"/>
</dbReference>
<keyword evidence="11" id="KW-1185">Reference proteome</keyword>
<evidence type="ECO:0000256" key="8">
    <source>
        <dbReference type="HAMAP-Rule" id="MF_00101"/>
    </source>
</evidence>
<evidence type="ECO:0000259" key="9">
    <source>
        <dbReference type="Pfam" id="PF01648"/>
    </source>
</evidence>
<dbReference type="HAMAP" id="MF_00101">
    <property type="entry name" value="AcpS"/>
    <property type="match status" value="1"/>
</dbReference>
<feature type="domain" description="4'-phosphopantetheinyl transferase" evidence="9">
    <location>
        <begin position="4"/>
        <end position="95"/>
    </location>
</feature>
<protein>
    <recommendedName>
        <fullName evidence="8">Holo-[acyl-carrier-protein] synthase</fullName>
        <shortName evidence="8">Holo-ACP synthase</shortName>
        <ecNumber evidence="8">2.7.8.7</ecNumber>
    </recommendedName>
    <alternativeName>
        <fullName evidence="8">4'-phosphopantetheinyl transferase AcpS</fullName>
    </alternativeName>
</protein>
<dbReference type="InterPro" id="IPR004568">
    <property type="entry name" value="Ppantetheine-prot_Trfase_dom"/>
</dbReference>